<dbReference type="AlphaFoldDB" id="A0A4U0XF01"/>
<reference evidence="6 7" key="1">
    <citation type="submission" date="2017-03" db="EMBL/GenBank/DDBJ databases">
        <title>Genomes of endolithic fungi from Antarctica.</title>
        <authorList>
            <person name="Coleine C."/>
            <person name="Masonjones S."/>
            <person name="Stajich J.E."/>
        </authorList>
    </citation>
    <scope>NUCLEOTIDE SEQUENCE [LARGE SCALE GENOMIC DNA]</scope>
    <source>
        <strain evidence="6 7">CCFEE 5187</strain>
    </source>
</reference>
<gene>
    <name evidence="6" type="ORF">B0A49_05707</name>
</gene>
<protein>
    <recommendedName>
        <fullName evidence="5">Centrosomin N-terminal motif 1 domain-containing protein</fullName>
    </recommendedName>
</protein>
<feature type="coiled-coil region" evidence="3">
    <location>
        <begin position="159"/>
        <end position="214"/>
    </location>
</feature>
<dbReference type="Pfam" id="PF07989">
    <property type="entry name" value="Cnn_1N"/>
    <property type="match status" value="1"/>
</dbReference>
<dbReference type="GO" id="GO:0005815">
    <property type="term" value="C:microtubule organizing center"/>
    <property type="evidence" value="ECO:0007669"/>
    <property type="project" value="InterPro"/>
</dbReference>
<feature type="compositionally biased region" description="Basic and acidic residues" evidence="4">
    <location>
        <begin position="98"/>
        <end position="115"/>
    </location>
</feature>
<evidence type="ECO:0000256" key="2">
    <source>
        <dbReference type="ARBA" id="ARBA00022490"/>
    </source>
</evidence>
<feature type="region of interest" description="Disordered" evidence="4">
    <location>
        <begin position="1"/>
        <end position="115"/>
    </location>
</feature>
<dbReference type="GO" id="GO:0005737">
    <property type="term" value="C:cytoplasm"/>
    <property type="evidence" value="ECO:0007669"/>
    <property type="project" value="UniProtKB-SubCell"/>
</dbReference>
<proteinExistence type="predicted"/>
<organism evidence="6 7">
    <name type="scientific">Cryomyces minteri</name>
    <dbReference type="NCBI Taxonomy" id="331657"/>
    <lineage>
        <taxon>Eukaryota</taxon>
        <taxon>Fungi</taxon>
        <taxon>Dikarya</taxon>
        <taxon>Ascomycota</taxon>
        <taxon>Pezizomycotina</taxon>
        <taxon>Dothideomycetes</taxon>
        <taxon>Dothideomycetes incertae sedis</taxon>
        <taxon>Cryomyces</taxon>
    </lineage>
</organism>
<feature type="non-terminal residue" evidence="6">
    <location>
        <position position="258"/>
    </location>
</feature>
<evidence type="ECO:0000256" key="4">
    <source>
        <dbReference type="SAM" id="MobiDB-lite"/>
    </source>
</evidence>
<dbReference type="InterPro" id="IPR012943">
    <property type="entry name" value="Cnn_1N"/>
</dbReference>
<keyword evidence="2" id="KW-0963">Cytoplasm</keyword>
<evidence type="ECO:0000313" key="7">
    <source>
        <dbReference type="Proteomes" id="UP000308768"/>
    </source>
</evidence>
<keyword evidence="3" id="KW-0175">Coiled coil</keyword>
<feature type="compositionally biased region" description="Basic and acidic residues" evidence="4">
    <location>
        <begin position="57"/>
        <end position="70"/>
    </location>
</feature>
<feature type="compositionally biased region" description="Polar residues" evidence="4">
    <location>
        <begin position="1"/>
        <end position="28"/>
    </location>
</feature>
<evidence type="ECO:0000256" key="3">
    <source>
        <dbReference type="SAM" id="Coils"/>
    </source>
</evidence>
<feature type="compositionally biased region" description="Basic and acidic residues" evidence="4">
    <location>
        <begin position="38"/>
        <end position="48"/>
    </location>
</feature>
<sequence>MSRTLTSTMDCSLNSLTGSYRTASSNNGGPDPIPQSDYLHERLEERRAQSLRAFKLRKSDVPPSRGRDDDIFLPDDEESTRRSNRAHESSPVAPSQRDGQESRHGRRVSDVDTRRLRNMGAREMDEYVNKLSKENFDLKAELFLRRERMSRMEEQLQMMGETLIGVDQLREEKKELEEENGQLLREMKQRDEEIERRDRAVDEAVARIVELEDQMTGIRGATAYTRPSTAQADTGYCGSETQDPVPPSSPPNVSDLHR</sequence>
<dbReference type="Proteomes" id="UP000308768">
    <property type="component" value="Unassembled WGS sequence"/>
</dbReference>
<feature type="region of interest" description="Disordered" evidence="4">
    <location>
        <begin position="220"/>
        <end position="258"/>
    </location>
</feature>
<evidence type="ECO:0000259" key="5">
    <source>
        <dbReference type="Pfam" id="PF07989"/>
    </source>
</evidence>
<accession>A0A4U0XF01</accession>
<comment type="subcellular location">
    <subcellularLocation>
        <location evidence="1">Cytoplasm</location>
    </subcellularLocation>
</comment>
<evidence type="ECO:0000256" key="1">
    <source>
        <dbReference type="ARBA" id="ARBA00004496"/>
    </source>
</evidence>
<keyword evidence="7" id="KW-1185">Reference proteome</keyword>
<feature type="compositionally biased region" description="Basic and acidic residues" evidence="4">
    <location>
        <begin position="79"/>
        <end position="88"/>
    </location>
</feature>
<dbReference type="STRING" id="331657.A0A4U0XF01"/>
<evidence type="ECO:0000313" key="6">
    <source>
        <dbReference type="EMBL" id="TKA75450.1"/>
    </source>
</evidence>
<name>A0A4U0XF01_9PEZI</name>
<dbReference type="EMBL" id="NAJN01000292">
    <property type="protein sequence ID" value="TKA75450.1"/>
    <property type="molecule type" value="Genomic_DNA"/>
</dbReference>
<dbReference type="OrthoDB" id="10251744at2759"/>
<feature type="domain" description="Centrosomin N-terminal motif 1" evidence="5">
    <location>
        <begin position="122"/>
        <end position="204"/>
    </location>
</feature>
<comment type="caution">
    <text evidence="6">The sequence shown here is derived from an EMBL/GenBank/DDBJ whole genome shotgun (WGS) entry which is preliminary data.</text>
</comment>